<dbReference type="Proteomes" id="UP000194000">
    <property type="component" value="Unassembled WGS sequence"/>
</dbReference>
<dbReference type="GO" id="GO:0004134">
    <property type="term" value="F:4-alpha-glucanotransferase activity"/>
    <property type="evidence" value="ECO:0007669"/>
    <property type="project" value="UniProtKB-EC"/>
</dbReference>
<evidence type="ECO:0000256" key="3">
    <source>
        <dbReference type="ARBA" id="ARBA00012560"/>
    </source>
</evidence>
<evidence type="ECO:0000256" key="4">
    <source>
        <dbReference type="ARBA" id="ARBA00020295"/>
    </source>
</evidence>
<name>A0A1X1UUN0_9MYCO</name>
<evidence type="ECO:0000256" key="5">
    <source>
        <dbReference type="ARBA" id="ARBA00022676"/>
    </source>
</evidence>
<dbReference type="Pfam" id="PF02446">
    <property type="entry name" value="Glyco_hydro_77"/>
    <property type="match status" value="1"/>
</dbReference>
<proteinExistence type="inferred from homology"/>
<dbReference type="RefSeq" id="WP_085197014.1">
    <property type="nucleotide sequence ID" value="NZ_JACKVI010000004.1"/>
</dbReference>
<dbReference type="InterPro" id="IPR017853">
    <property type="entry name" value="GH"/>
</dbReference>
<feature type="domain" description="MalQ N-terminal beta-sandwich" evidence="11">
    <location>
        <begin position="67"/>
        <end position="158"/>
    </location>
</feature>
<keyword evidence="7 10" id="KW-0119">Carbohydrate metabolism</keyword>
<keyword evidence="6 10" id="KW-0808">Transferase</keyword>
<evidence type="ECO:0000256" key="1">
    <source>
        <dbReference type="ARBA" id="ARBA00000439"/>
    </source>
</evidence>
<keyword evidence="13" id="KW-1185">Reference proteome</keyword>
<comment type="caution">
    <text evidence="12">The sequence shown here is derived from an EMBL/GenBank/DDBJ whole genome shotgun (WGS) entry which is preliminary data.</text>
</comment>
<dbReference type="EMBL" id="LQOW01000020">
    <property type="protein sequence ID" value="ORV60532.1"/>
    <property type="molecule type" value="Genomic_DNA"/>
</dbReference>
<reference evidence="12 13" key="1">
    <citation type="submission" date="2016-01" db="EMBL/GenBank/DDBJ databases">
        <title>The new phylogeny of the genus Mycobacterium.</title>
        <authorList>
            <person name="Tarcisio F."/>
            <person name="Conor M."/>
            <person name="Antonella G."/>
            <person name="Elisabetta G."/>
            <person name="Giulia F.S."/>
            <person name="Sara T."/>
            <person name="Anna F."/>
            <person name="Clotilde B."/>
            <person name="Roberto B."/>
            <person name="Veronica D.S."/>
            <person name="Fabio R."/>
            <person name="Monica P."/>
            <person name="Olivier J."/>
            <person name="Enrico T."/>
            <person name="Nicola S."/>
        </authorList>
    </citation>
    <scope>NUCLEOTIDE SEQUENCE [LARGE SCALE GENOMIC DNA]</scope>
    <source>
        <strain evidence="12 13">DSM 45731</strain>
    </source>
</reference>
<protein>
    <recommendedName>
        <fullName evidence="4 10">4-alpha-glucanotransferase</fullName>
        <ecNumber evidence="3 10">2.4.1.25</ecNumber>
    </recommendedName>
    <alternativeName>
        <fullName evidence="8 10">Amylomaltase</fullName>
    </alternativeName>
    <alternativeName>
        <fullName evidence="9 10">Disproportionating enzyme</fullName>
    </alternativeName>
</protein>
<comment type="catalytic activity">
    <reaction evidence="1 10">
        <text>Transfers a segment of a (1-&gt;4)-alpha-D-glucan to a new position in an acceptor, which may be glucose or a (1-&gt;4)-alpha-D-glucan.</text>
        <dbReference type="EC" id="2.4.1.25"/>
    </reaction>
</comment>
<evidence type="ECO:0000256" key="9">
    <source>
        <dbReference type="ARBA" id="ARBA00031501"/>
    </source>
</evidence>
<comment type="similarity">
    <text evidence="2 10">Belongs to the disproportionating enzyme family.</text>
</comment>
<dbReference type="PANTHER" id="PTHR32438:SF5">
    <property type="entry name" value="4-ALPHA-GLUCANOTRANSFERASE DPE1, CHLOROPLASTIC_AMYLOPLASTIC"/>
    <property type="match status" value="1"/>
</dbReference>
<organism evidence="12 13">
    <name type="scientific">Mycobacterium fragae</name>
    <dbReference type="NCBI Taxonomy" id="1260918"/>
    <lineage>
        <taxon>Bacteria</taxon>
        <taxon>Bacillati</taxon>
        <taxon>Actinomycetota</taxon>
        <taxon>Actinomycetes</taxon>
        <taxon>Mycobacteriales</taxon>
        <taxon>Mycobacteriaceae</taxon>
        <taxon>Mycobacterium</taxon>
    </lineage>
</organism>
<dbReference type="NCBIfam" id="TIGR00217">
    <property type="entry name" value="malQ"/>
    <property type="match status" value="1"/>
</dbReference>
<dbReference type="STRING" id="1260918.AWC06_14510"/>
<gene>
    <name evidence="12" type="ORF">AWC06_14510</name>
</gene>
<evidence type="ECO:0000313" key="13">
    <source>
        <dbReference type="Proteomes" id="UP000194000"/>
    </source>
</evidence>
<dbReference type="SUPFAM" id="SSF51445">
    <property type="entry name" value="(Trans)glycosidases"/>
    <property type="match status" value="1"/>
</dbReference>
<evidence type="ECO:0000313" key="12">
    <source>
        <dbReference type="EMBL" id="ORV60532.1"/>
    </source>
</evidence>
<evidence type="ECO:0000256" key="7">
    <source>
        <dbReference type="ARBA" id="ARBA00023277"/>
    </source>
</evidence>
<dbReference type="PANTHER" id="PTHR32438">
    <property type="entry name" value="4-ALPHA-GLUCANOTRANSFERASE DPE1, CHLOROPLASTIC/AMYLOPLASTIC"/>
    <property type="match status" value="1"/>
</dbReference>
<evidence type="ECO:0000256" key="2">
    <source>
        <dbReference type="ARBA" id="ARBA00005684"/>
    </source>
</evidence>
<dbReference type="GO" id="GO:0005975">
    <property type="term" value="P:carbohydrate metabolic process"/>
    <property type="evidence" value="ECO:0007669"/>
    <property type="project" value="InterPro"/>
</dbReference>
<sequence>MTTPSLVELAGRFGIAADYEDWTGRRVVVPESTLVAVLAAFGVPAGTEPERTAALAASDRAYWSRPLPATVLGRAGARTPFWVHVTHGHPAEVWVQLEDGTVHAGVRQRDNFTAPFDLDGRLVGEASFELPDDLPPGYHRVHLRSGAQEASAALIVTPDWLGFPERLGARRAWGLATQLYSVRSRQSWGVGDLADLTDLAVWSASRHGAGYVLVNPLHAAAPTTPMEPSPYLPTSRRFVNPLYLRVEAIPEFAYLRKRGRVWRLRDDVQKRGGKAVPEAQAIDRDSAWAAKRAALRLVYRVPRSAGRELAYAAFCAREGSALDDFATWCALAEKHGGDWHQWPASLQHPAADGVADFVAKHSAAVDFHRWMQWQLDEQLAAAQSRAVGAGMSLGIVHDLAVGVHPNGADSWALQDVLALGVSAGAPPDEFNQLGQDWSQPPWRPDRLEEQEYQPFRALIRTVLRHAGGVRVDHIIGLFRLWWIPSGAAPTEGTYVRYDHEAMIGILVLEAHRAAALAVGEDLGTVEPWVRDYLRARGVLGTSILWFERDRDGDGGPLPAERWREYCLSSVTTHDLPPTAGYLAGEHVRLRDSLGLLTRPVDEELAAAESERTAWIAELHRAGLLGKHADLDETVLALHQYLGRTPSRLLGLALTDAVGDHKTQNQPGTTDEYPNWRVPLSGPDGRPVLLEDVFTDPRAAALAEALRANVSSADSASTAKKCE</sequence>
<dbReference type="InterPro" id="IPR003385">
    <property type="entry name" value="Glyco_hydro_77"/>
</dbReference>
<dbReference type="OrthoDB" id="9811841at2"/>
<dbReference type="Gene3D" id="3.20.20.80">
    <property type="entry name" value="Glycosidases"/>
    <property type="match status" value="1"/>
</dbReference>
<evidence type="ECO:0000256" key="8">
    <source>
        <dbReference type="ARBA" id="ARBA00031423"/>
    </source>
</evidence>
<dbReference type="AlphaFoldDB" id="A0A1X1UUN0"/>
<keyword evidence="5 10" id="KW-0328">Glycosyltransferase</keyword>
<evidence type="ECO:0000256" key="10">
    <source>
        <dbReference type="RuleBase" id="RU361207"/>
    </source>
</evidence>
<accession>A0A1X1UUN0</accession>
<dbReference type="EC" id="2.4.1.25" evidence="3 10"/>
<dbReference type="InterPro" id="IPR048458">
    <property type="entry name" value="MalQ_N"/>
</dbReference>
<evidence type="ECO:0000259" key="11">
    <source>
        <dbReference type="Pfam" id="PF21226"/>
    </source>
</evidence>
<dbReference type="Pfam" id="PF21226">
    <property type="entry name" value="MalQ_N"/>
    <property type="match status" value="1"/>
</dbReference>
<evidence type="ECO:0000256" key="6">
    <source>
        <dbReference type="ARBA" id="ARBA00022679"/>
    </source>
</evidence>